<dbReference type="Proteomes" id="UP000057088">
    <property type="component" value="Chromosome 2"/>
</dbReference>
<gene>
    <name evidence="2" type="ORF">AL536_12540</name>
    <name evidence="3" type="ORF">NCTC11327_01247</name>
</gene>
<reference evidence="4" key="1">
    <citation type="submission" date="2015-12" db="EMBL/GenBank/DDBJ databases">
        <title>FDA dAtabase for Regulatory Grade micrObial Sequences (FDA-ARGOS): Supporting development and validation of Infectious Disease Dx tests.</title>
        <authorList>
            <person name="Hoffmann M."/>
            <person name="Allard M."/>
            <person name="Evans P."/>
            <person name="Brown E."/>
            <person name="Tallon L.J."/>
            <person name="Sadzewicz L."/>
            <person name="Sengamalay N."/>
            <person name="Ott S."/>
            <person name="Godinez A."/>
            <person name="Nagaraj S."/>
            <person name="Vyas G."/>
            <person name="Aluvathingal J."/>
            <person name="Nadendla S."/>
            <person name="Geyer C."/>
            <person name="Sichtig H."/>
        </authorList>
    </citation>
    <scope>NUCLEOTIDE SEQUENCE [LARGE SCALE GENOMIC DNA]</scope>
    <source>
        <strain evidence="4">ATCC 33809</strain>
    </source>
</reference>
<evidence type="ECO:0000256" key="1">
    <source>
        <dbReference type="SAM" id="Phobius"/>
    </source>
</evidence>
<dbReference type="Pfam" id="PF14316">
    <property type="entry name" value="DUF4381"/>
    <property type="match status" value="1"/>
</dbReference>
<dbReference type="Proteomes" id="UP000254626">
    <property type="component" value="Unassembled WGS sequence"/>
</dbReference>
<evidence type="ECO:0000313" key="3">
    <source>
        <dbReference type="EMBL" id="SUP23373.1"/>
    </source>
</evidence>
<keyword evidence="4" id="KW-1185">Reference proteome</keyword>
<dbReference type="InterPro" id="IPR025489">
    <property type="entry name" value="DUF4381"/>
</dbReference>
<keyword evidence="1" id="KW-0812">Transmembrane</keyword>
<sequence length="162" mass="19010">MTPSPPSSYMLRELKEVPIPDPVGWWPQALGWQLLLILLAILTVYVIYQRVEHWWCNRYRREAIEALARLSSDDALWPQKMHKIVKVVMVYLDSKNAAVYGQSLLRQMDNYHQGNVNMAQNADFVRWMIYLEDPKATTPDFTAMRAALRAWLLNHRVPEKTQ</sequence>
<reference evidence="3 5" key="3">
    <citation type="submission" date="2018-06" db="EMBL/GenBank/DDBJ databases">
        <authorList>
            <consortium name="Pathogen Informatics"/>
            <person name="Doyle S."/>
        </authorList>
    </citation>
    <scope>NUCLEOTIDE SEQUENCE [LARGE SCALE GENOMIC DNA]</scope>
    <source>
        <strain evidence="3 5">NCTC11327</strain>
    </source>
</reference>
<proteinExistence type="predicted"/>
<dbReference type="EMBL" id="CP014035">
    <property type="protein sequence ID" value="AMF94306.1"/>
    <property type="molecule type" value="Genomic_DNA"/>
</dbReference>
<organism evidence="3 5">
    <name type="scientific">Vibrio fluvialis</name>
    <dbReference type="NCBI Taxonomy" id="676"/>
    <lineage>
        <taxon>Bacteria</taxon>
        <taxon>Pseudomonadati</taxon>
        <taxon>Pseudomonadota</taxon>
        <taxon>Gammaproteobacteria</taxon>
        <taxon>Vibrionales</taxon>
        <taxon>Vibrionaceae</taxon>
        <taxon>Vibrio</taxon>
    </lineage>
</organism>
<accession>A0AAX2LQM7</accession>
<evidence type="ECO:0000313" key="5">
    <source>
        <dbReference type="Proteomes" id="UP000254626"/>
    </source>
</evidence>
<evidence type="ECO:0000313" key="2">
    <source>
        <dbReference type="EMBL" id="AMF94306.1"/>
    </source>
</evidence>
<feature type="transmembrane region" description="Helical" evidence="1">
    <location>
        <begin position="30"/>
        <end position="48"/>
    </location>
</feature>
<protein>
    <submittedName>
        <fullName evidence="2">DUF4381 domain-containing protein</fullName>
    </submittedName>
</protein>
<dbReference type="KEGG" id="vfl:AL536_12540"/>
<dbReference type="GeneID" id="29386608"/>
<keyword evidence="1" id="KW-1133">Transmembrane helix</keyword>
<dbReference type="EMBL" id="UHIP01000001">
    <property type="protein sequence ID" value="SUP23373.1"/>
    <property type="molecule type" value="Genomic_DNA"/>
</dbReference>
<keyword evidence="1" id="KW-0472">Membrane</keyword>
<reference evidence="2" key="2">
    <citation type="submission" date="2018-01" db="EMBL/GenBank/DDBJ databases">
        <title>FDA dAtabase for Regulatory Grade micrObial Sequences (FDA-ARGOS): Supporting development and validation of Infectious Disease Dx tests.</title>
        <authorList>
            <person name="Hoffmann M."/>
            <person name="Allard M."/>
            <person name="Evans P."/>
            <person name="Brown E."/>
            <person name="Tallon L."/>
            <person name="Sadzewicz L."/>
            <person name="Sengamalay N."/>
            <person name="Ott S."/>
            <person name="Godinez A."/>
            <person name="Nagaraj S."/>
            <person name="Vyas G."/>
            <person name="Aluvathingal J."/>
            <person name="Nadendla S."/>
            <person name="Geyer C."/>
            <person name="Sichtig H."/>
        </authorList>
    </citation>
    <scope>NUCLEOTIDE SEQUENCE</scope>
    <source>
        <strain evidence="2">ATCC 33809</strain>
    </source>
</reference>
<dbReference type="RefSeq" id="WP_061056444.1">
    <property type="nucleotide sequence ID" value="NZ_CABLBX010000001.1"/>
</dbReference>
<evidence type="ECO:0000313" key="4">
    <source>
        <dbReference type="Proteomes" id="UP000057088"/>
    </source>
</evidence>
<dbReference type="AlphaFoldDB" id="A0AAX2LQM7"/>
<name>A0AAX2LQM7_VIBFL</name>